<evidence type="ECO:0000313" key="8">
    <source>
        <dbReference type="Proteomes" id="UP001194580"/>
    </source>
</evidence>
<dbReference type="Pfam" id="PF23354">
    <property type="entry name" value="TPR_NUP160_120_M"/>
    <property type="match status" value="1"/>
</dbReference>
<dbReference type="InterPro" id="IPR056535">
    <property type="entry name" value="TPR_NUP160_M"/>
</dbReference>
<protein>
    <recommendedName>
        <fullName evidence="9">Nucleoporin Nup120/160-domain-containing protein</fullName>
    </recommendedName>
</protein>
<comment type="caution">
    <text evidence="7">The sequence shown here is derived from an EMBL/GenBank/DDBJ whole genome shotgun (WGS) entry which is preliminary data.</text>
</comment>
<sequence>MAPIAPMWWFKEVPVQPQAFVDASRSIIHTVPRRQTIPTYPYTPKDDPRHFQNQAGVFVAPHEPEKSVVWRTRENATVLELISLSGKENVPTRQISFRFHAPILPGIHFAPLTQQGGISIALLTADSVLYRLHLTALSHFLDRDTPPGYSTCAQIKWTNGGEPTLFKYLGSRAAAVASSNGTLYFVKTALLSDDMHRHENADINVYDLHDDSHLLSRIQHASTLHKLYNKVQSTLERSVPAGFPETKARMDIVAMEAHSTHDDTFLFALYQDRTIRVWSMNRRQCLQVIRTPTSLNDAGYVQETIDSTFKSHLKVLFNPAMSGVIRLLAYIPSDTDSQLSIYTAQIDPAGSMEFVPGSLNTLRSDSTAGPGGNGSNLISLEAILDDSQSGYTIWGLWQGDMRISVKYMHIHDPVTEREQFDTIAQRELLDGRWWSVAMQAPLSGFIKSMSSFVDSDEDYSAFFADYAFASGRFSDRTILLALNTIFKDRTFTLDSDIQQQIKAALTVRTPGERSQAVQVKDREDEIMAWTKFISTCAKIDHEASAPLGLTISPSTGYMVVVKQDTVSFLSACDESEVLYHTFQDKQFEVSQFISTPPSQLRSTYAKLQDLSLRQDIAKVFMAMEVLTRNFNAKSSKNVENTIAQLTATSGPRNFIDVFGQEYLPHYIAKAEMSRARNVVGSCNAHQDVFQFLIQQFLDNVDVIPSGLLSSRCILPFEALVSASLQQLAAHRYEIAQQLLVLIAVLMTASPSSRNWILDETQLITDSMRLTQSLRVLKWVSGQALANATSQVSGLENQLSQLNVQENPQGAVSSTTGARQSLTGTLMRTISYGQGVYGQVELPLHLAIPRAVSKLIYHLGLLNREGAGDDGSRHFAVLAQRLSGLKEMGLLTRFLEIVPSSSSLSYYRGKVFLHQGQPAEALKHFLAVTASFGNDINNVEQELDIMQLDYSTRVHQGQARLEDYYAHIITLLSEHNAHEQVMTVARLSVLDLLKNPNVQVSETHLRAPMRHMFTSTLALGLYERAYQTMMQMTNETVRKQHLKELVSTMCEKGDGAQLSLFPFPGLHEDVERMLVLKAQQTPILSLPNYYRPLFAYHTYRGDHKKAATHMYEYARRLLSSSHHTESVKQLLTEVTETYLTAINSLHLAGPDSAWVTISNAGYGPDEVSKRRRLSTLSTLSAIRPAGLSGREQVEGINKVTVVSLSDMKKEYAMAVAKLKLVREIPEHVAPVALTLTPRETQSMLLRRGYYDMATSLALLYQLDLDIVFNFLVDSYLAALSAEQNELSQDWSRGANRTTVDRTKSAAALITLQQYLEKHDCPATNYKHRLEVVSRILQRNPDFDLQPWMTQHYLAHNPEDLIRLYLKFDALDAAARFSSTVIQTALNKEEAVSRHSNARWLPYTLLDEIFARLAEQIRECEEHVQNNRPAKSMYGEQDWEVGARLRELKELKTQLDTDVRLYLESVERESIFGGKR</sequence>
<keyword evidence="2" id="KW-0813">Transport</keyword>
<dbReference type="PANTHER" id="PTHR21286:SF0">
    <property type="entry name" value="NUCLEAR PORE COMPLEX PROTEIN NUP160"/>
    <property type="match status" value="1"/>
</dbReference>
<dbReference type="InterPro" id="IPR056536">
    <property type="entry name" value="TPR_NUP160_C"/>
</dbReference>
<feature type="domain" description="Nucleoporin Nup120/160 beta-propeller" evidence="4">
    <location>
        <begin position="67"/>
        <end position="576"/>
    </location>
</feature>
<dbReference type="GO" id="GO:0017056">
    <property type="term" value="F:structural constituent of nuclear pore"/>
    <property type="evidence" value="ECO:0007669"/>
    <property type="project" value="TreeGrafter"/>
</dbReference>
<evidence type="ECO:0000259" key="5">
    <source>
        <dbReference type="Pfam" id="PF23347"/>
    </source>
</evidence>
<dbReference type="GO" id="GO:0005643">
    <property type="term" value="C:nuclear pore"/>
    <property type="evidence" value="ECO:0007669"/>
    <property type="project" value="TreeGrafter"/>
</dbReference>
<name>A0AAD4DB19_9FUNG</name>
<reference evidence="7" key="1">
    <citation type="journal article" date="2020" name="Fungal Divers.">
        <title>Resolving the Mortierellaceae phylogeny through synthesis of multi-gene phylogenetics and phylogenomics.</title>
        <authorList>
            <person name="Vandepol N."/>
            <person name="Liber J."/>
            <person name="Desiro A."/>
            <person name="Na H."/>
            <person name="Kennedy M."/>
            <person name="Barry K."/>
            <person name="Grigoriev I.V."/>
            <person name="Miller A.N."/>
            <person name="O'Donnell K."/>
            <person name="Stajich J.E."/>
            <person name="Bonito G."/>
        </authorList>
    </citation>
    <scope>NUCLEOTIDE SEQUENCE</scope>
    <source>
        <strain evidence="7">NRRL 28262</strain>
    </source>
</reference>
<dbReference type="InterPro" id="IPR059141">
    <property type="entry name" value="Beta-prop_Nup120_160"/>
</dbReference>
<evidence type="ECO:0000256" key="1">
    <source>
        <dbReference type="ARBA" id="ARBA00004123"/>
    </source>
</evidence>
<dbReference type="EMBL" id="JAAAIL010000736">
    <property type="protein sequence ID" value="KAG0273499.1"/>
    <property type="molecule type" value="Genomic_DNA"/>
</dbReference>
<accession>A0AAD4DB19</accession>
<evidence type="ECO:0000256" key="3">
    <source>
        <dbReference type="ARBA" id="ARBA00023242"/>
    </source>
</evidence>
<comment type="subcellular location">
    <subcellularLocation>
        <location evidence="1">Nucleus</location>
    </subcellularLocation>
</comment>
<feature type="domain" description="NUP160 C-terminal TPR" evidence="5">
    <location>
        <begin position="1203"/>
        <end position="1418"/>
    </location>
</feature>
<dbReference type="Proteomes" id="UP001194580">
    <property type="component" value="Unassembled WGS sequence"/>
</dbReference>
<evidence type="ECO:0000259" key="4">
    <source>
        <dbReference type="Pfam" id="PF11715"/>
    </source>
</evidence>
<keyword evidence="3" id="KW-0539">Nucleus</keyword>
<evidence type="ECO:0000256" key="2">
    <source>
        <dbReference type="ARBA" id="ARBA00022448"/>
    </source>
</evidence>
<dbReference type="InterPro" id="IPR021717">
    <property type="entry name" value="Nucleoporin_Nup160"/>
</dbReference>
<proteinExistence type="predicted"/>
<dbReference type="PANTHER" id="PTHR21286">
    <property type="entry name" value="NUCLEAR PORE COMPLEX PROTEIN NUP160"/>
    <property type="match status" value="1"/>
</dbReference>
<gene>
    <name evidence="7" type="ORF">BGZ95_010689</name>
</gene>
<keyword evidence="8" id="KW-1185">Reference proteome</keyword>
<evidence type="ECO:0008006" key="9">
    <source>
        <dbReference type="Google" id="ProtNLM"/>
    </source>
</evidence>
<organism evidence="7 8">
    <name type="scientific">Linnemannia exigua</name>
    <dbReference type="NCBI Taxonomy" id="604196"/>
    <lineage>
        <taxon>Eukaryota</taxon>
        <taxon>Fungi</taxon>
        <taxon>Fungi incertae sedis</taxon>
        <taxon>Mucoromycota</taxon>
        <taxon>Mortierellomycotina</taxon>
        <taxon>Mortierellomycetes</taxon>
        <taxon>Mortierellales</taxon>
        <taxon>Mortierellaceae</taxon>
        <taxon>Linnemannia</taxon>
    </lineage>
</organism>
<dbReference type="Pfam" id="PF11715">
    <property type="entry name" value="Beta-prop_Nup120_160"/>
    <property type="match status" value="1"/>
</dbReference>
<dbReference type="Pfam" id="PF23347">
    <property type="entry name" value="TPR_Nup160_C"/>
    <property type="match status" value="1"/>
</dbReference>
<evidence type="ECO:0000313" key="7">
    <source>
        <dbReference type="EMBL" id="KAG0273499.1"/>
    </source>
</evidence>
<evidence type="ECO:0000259" key="6">
    <source>
        <dbReference type="Pfam" id="PF23354"/>
    </source>
</evidence>
<feature type="domain" description="NUP160 middle TPR" evidence="6">
    <location>
        <begin position="900"/>
        <end position="1146"/>
    </location>
</feature>